<evidence type="ECO:0000256" key="1">
    <source>
        <dbReference type="ARBA" id="ARBA00022801"/>
    </source>
</evidence>
<gene>
    <name evidence="2" type="ORF">SAMN05444359_12286</name>
</gene>
<keyword evidence="3" id="KW-1185">Reference proteome</keyword>
<dbReference type="InterPro" id="IPR023198">
    <property type="entry name" value="PGP-like_dom2"/>
</dbReference>
<dbReference type="InterPro" id="IPR051540">
    <property type="entry name" value="S-2-haloacid_dehalogenase"/>
</dbReference>
<dbReference type="InParanoid" id="A0A1H9L2G3"/>
<proteinExistence type="predicted"/>
<evidence type="ECO:0000313" key="3">
    <source>
        <dbReference type="Proteomes" id="UP000199021"/>
    </source>
</evidence>
<dbReference type="GO" id="GO:0016787">
    <property type="term" value="F:hydrolase activity"/>
    <property type="evidence" value="ECO:0007669"/>
    <property type="project" value="UniProtKB-KW"/>
</dbReference>
<dbReference type="PANTHER" id="PTHR43316:SF8">
    <property type="entry name" value="HAD FAMILY HYDROLASE"/>
    <property type="match status" value="1"/>
</dbReference>
<dbReference type="RefSeq" id="WP_090171307.1">
    <property type="nucleotide sequence ID" value="NZ_FOFB01000022.1"/>
</dbReference>
<dbReference type="Pfam" id="PF00702">
    <property type="entry name" value="Hydrolase"/>
    <property type="match status" value="1"/>
</dbReference>
<organism evidence="2 3">
    <name type="scientific">Neolewinella agarilytica</name>
    <dbReference type="NCBI Taxonomy" id="478744"/>
    <lineage>
        <taxon>Bacteria</taxon>
        <taxon>Pseudomonadati</taxon>
        <taxon>Bacteroidota</taxon>
        <taxon>Saprospiria</taxon>
        <taxon>Saprospirales</taxon>
        <taxon>Lewinellaceae</taxon>
        <taxon>Neolewinella</taxon>
    </lineage>
</organism>
<evidence type="ECO:0000313" key="2">
    <source>
        <dbReference type="EMBL" id="SER05345.1"/>
    </source>
</evidence>
<name>A0A1H9L2G3_9BACT</name>
<dbReference type="EMBL" id="FOFB01000022">
    <property type="protein sequence ID" value="SER05345.1"/>
    <property type="molecule type" value="Genomic_DNA"/>
</dbReference>
<accession>A0A1H9L2G3</accession>
<dbReference type="PANTHER" id="PTHR43316">
    <property type="entry name" value="HYDROLASE, HALOACID DELAHOGENASE-RELATED"/>
    <property type="match status" value="1"/>
</dbReference>
<dbReference type="InterPro" id="IPR023214">
    <property type="entry name" value="HAD_sf"/>
</dbReference>
<keyword evidence="1 2" id="KW-0378">Hydrolase</keyword>
<dbReference type="Proteomes" id="UP000199021">
    <property type="component" value="Unassembled WGS sequence"/>
</dbReference>
<dbReference type="STRING" id="478744.SAMN05444359_12286"/>
<dbReference type="SUPFAM" id="SSF56784">
    <property type="entry name" value="HAD-like"/>
    <property type="match status" value="1"/>
</dbReference>
<dbReference type="InterPro" id="IPR036412">
    <property type="entry name" value="HAD-like_sf"/>
</dbReference>
<sequence>MDLSGITHVAFDADDTLWAHENIFVDAKARCLKLLSPYMKEGMNLEEELYRFERKNLKIFGYGVKGFTLSMIETAIELSDGKISGAEIQQVIDLAKEMLNHPINLLPGVETALDALENHYTLMAITKGDLFDQENKLARSGVGDYFEIVEIVSEKTADTYRDIFRRHKIDPSGLIMIGNSLKSDVLPVIEAGARAAHLPFEYTWHHEAVTETKEEYWKPDSMDAFMTGLLGAVEGSAY</sequence>
<dbReference type="AlphaFoldDB" id="A0A1H9L2G3"/>
<protein>
    <submittedName>
        <fullName evidence="2">Putative hydrolase of the HAD superfamily</fullName>
    </submittedName>
</protein>
<dbReference type="Gene3D" id="3.40.50.1000">
    <property type="entry name" value="HAD superfamily/HAD-like"/>
    <property type="match status" value="1"/>
</dbReference>
<dbReference type="OrthoDB" id="6101375at2"/>
<reference evidence="3" key="1">
    <citation type="submission" date="2016-10" db="EMBL/GenBank/DDBJ databases">
        <authorList>
            <person name="Varghese N."/>
            <person name="Submissions S."/>
        </authorList>
    </citation>
    <scope>NUCLEOTIDE SEQUENCE [LARGE SCALE GENOMIC DNA]</scope>
    <source>
        <strain evidence="3">DSM 24740</strain>
    </source>
</reference>
<dbReference type="Gene3D" id="1.10.150.240">
    <property type="entry name" value="Putative phosphatase, domain 2"/>
    <property type="match status" value="1"/>
</dbReference>